<dbReference type="InterPro" id="IPR051402">
    <property type="entry name" value="KPR-Related"/>
</dbReference>
<protein>
    <submittedName>
        <fullName evidence="2">LANO_0B02850g1_1</fullName>
    </submittedName>
</protein>
<dbReference type="AlphaFoldDB" id="A0A1G4IWX4"/>
<sequence>MRGSLTCLIIGETPATQFLAWRLSLSNAFIILVSSNISSDGLVSWKSSKLGSNFYRPNEFAKEFDDLESKLTDADGNPRYKIDIMVLSCLSFTSLDRYCDLLSKYSDQNTIVLMNANFGVQLEKLVLDRFFNSSSCILSLLCDVEGRQLSSGSYALVNDSCSFYFGLTYAGKDFTKNTNKNDRLMVNLESVKATFADDNSILNAMISQLQRTNVDEVVKICPSHSFEMALKVWEHIIPRISLNILSVVFEQFDYDKLLTNTSSKRIFQDLVKELVEICFTQCGSVVAKYMVPAFDLNKCTDNLSSQIDFSRVVEETKSRKRQMDRSTINEYPEFLTLSFEAYCFYHRLEFPAHILLHQPILMASNFGINYSSLNFLFGFYSQLLSISGFSIEGGPNKVGPSSLFFGVRTQLANQSEQTLISTDNSPLVGGRITRLRAKLKRRGNHDHSRGTSCDETEDSMLNYAAAEIEDINIDAGNKNSKELDDHDDGIEESGSLKNSRFAFFCDGGIVDSGPEDNDSSSIVDDLIQLPNFQRREFRGGKSEGTFEKNDASATFEHEVRNNPFTMSSRYYFDAYRLGDQDNFMSLKEKRAGNWSRPKLWKLQRQYLVETGQMCGSGVTSSTVPDRFLWDHVNLLRRVNMGGILSVTTSRYGHVDSSQRLFDDWNRGVGPLKRLTLTAPTSATHRTSKDRRLPAHAKPFISDAE</sequence>
<feature type="region of interest" description="Disordered" evidence="1">
    <location>
        <begin position="679"/>
        <end position="704"/>
    </location>
</feature>
<dbReference type="PANTHER" id="PTHR21708">
    <property type="entry name" value="PROBABLE 2-DEHYDROPANTOATE 2-REDUCTASE"/>
    <property type="match status" value="1"/>
</dbReference>
<name>A0A1G4IWX4_9SACH</name>
<dbReference type="PANTHER" id="PTHR21708:SF34">
    <property type="entry name" value="OUTER SPORE WALL PROTEIN 2"/>
    <property type="match status" value="1"/>
</dbReference>
<organism evidence="2 3">
    <name type="scientific">Lachancea nothofagi CBS 11611</name>
    <dbReference type="NCBI Taxonomy" id="1266666"/>
    <lineage>
        <taxon>Eukaryota</taxon>
        <taxon>Fungi</taxon>
        <taxon>Dikarya</taxon>
        <taxon>Ascomycota</taxon>
        <taxon>Saccharomycotina</taxon>
        <taxon>Saccharomycetes</taxon>
        <taxon>Saccharomycetales</taxon>
        <taxon>Saccharomycetaceae</taxon>
        <taxon>Lachancea</taxon>
    </lineage>
</organism>
<keyword evidence="3" id="KW-1185">Reference proteome</keyword>
<evidence type="ECO:0000313" key="3">
    <source>
        <dbReference type="Proteomes" id="UP000189911"/>
    </source>
</evidence>
<reference evidence="3" key="1">
    <citation type="submission" date="2016-03" db="EMBL/GenBank/DDBJ databases">
        <authorList>
            <person name="Devillers Hugo."/>
        </authorList>
    </citation>
    <scope>NUCLEOTIDE SEQUENCE [LARGE SCALE GENOMIC DNA]</scope>
</reference>
<dbReference type="GO" id="GO:0005737">
    <property type="term" value="C:cytoplasm"/>
    <property type="evidence" value="ECO:0007669"/>
    <property type="project" value="TreeGrafter"/>
</dbReference>
<evidence type="ECO:0000313" key="2">
    <source>
        <dbReference type="EMBL" id="SCU81374.1"/>
    </source>
</evidence>
<dbReference type="EMBL" id="LT598450">
    <property type="protein sequence ID" value="SCU81374.1"/>
    <property type="molecule type" value="Genomic_DNA"/>
</dbReference>
<gene>
    <name evidence="2" type="ORF">LANO_0B02850G</name>
</gene>
<dbReference type="OrthoDB" id="4068630at2759"/>
<accession>A0A1G4IWX4</accession>
<evidence type="ECO:0000256" key="1">
    <source>
        <dbReference type="SAM" id="MobiDB-lite"/>
    </source>
</evidence>
<proteinExistence type="predicted"/>
<dbReference type="Proteomes" id="UP000189911">
    <property type="component" value="Chromosome B"/>
</dbReference>